<comment type="pathway">
    <text evidence="2 13">Cell wall biogenesis; peptidoglycan biosynthesis.</text>
</comment>
<dbReference type="NCBIfam" id="TIGR01072">
    <property type="entry name" value="murA"/>
    <property type="match status" value="1"/>
</dbReference>
<dbReference type="GO" id="GO:0005737">
    <property type="term" value="C:cytoplasm"/>
    <property type="evidence" value="ECO:0007669"/>
    <property type="project" value="UniProtKB-SubCell"/>
</dbReference>
<dbReference type="GO" id="GO:0008360">
    <property type="term" value="P:regulation of cell shape"/>
    <property type="evidence" value="ECO:0007669"/>
    <property type="project" value="UniProtKB-KW"/>
</dbReference>
<dbReference type="CDD" id="cd01555">
    <property type="entry name" value="UdpNAET"/>
    <property type="match status" value="1"/>
</dbReference>
<dbReference type="GO" id="GO:0009252">
    <property type="term" value="P:peptidoglycan biosynthetic process"/>
    <property type="evidence" value="ECO:0007669"/>
    <property type="project" value="UniProtKB-UniRule"/>
</dbReference>
<evidence type="ECO:0000256" key="8">
    <source>
        <dbReference type="ARBA" id="ARBA00023306"/>
    </source>
</evidence>
<keyword evidence="5 13" id="KW-0808">Transferase</keyword>
<dbReference type="RefSeq" id="WP_045276270.1">
    <property type="nucleotide sequence ID" value="NZ_BAAAUP010000011.1"/>
</dbReference>
<evidence type="ECO:0000256" key="5">
    <source>
        <dbReference type="ARBA" id="ARBA00022679"/>
    </source>
</evidence>
<comment type="caution">
    <text evidence="16">The sequence shown here is derived from an EMBL/GenBank/DDBJ whole genome shotgun (WGS) entry which is preliminary data.</text>
</comment>
<dbReference type="HAMAP" id="MF_00111">
    <property type="entry name" value="MurA"/>
    <property type="match status" value="1"/>
</dbReference>
<gene>
    <name evidence="16" type="primary">murAA</name>
    <name evidence="13" type="synonym">murA</name>
    <name evidence="16" type="ORF">RS81_02354</name>
</gene>
<comment type="subcellular location">
    <subcellularLocation>
        <location evidence="1 13">Cytoplasm</location>
    </subcellularLocation>
</comment>
<evidence type="ECO:0000256" key="10">
    <source>
        <dbReference type="ARBA" id="ARBA00037534"/>
    </source>
</evidence>
<evidence type="ECO:0000256" key="2">
    <source>
        <dbReference type="ARBA" id="ARBA00004752"/>
    </source>
</evidence>
<sequence>MKSLLSETPNAQAGEKGMTGETLAIRGGRPLTGRVEVKGAKNLVTKAMVAALLGETASTLRDVPDISDVQVVRSLLEVHGVTVVDGEEEGTFHLDPSGAVAAHFEEIDAHAGASRIPILFCGPLLHLLGEALIPDLGGCRIGDRPINFHMDALRAFGAVVDKSYEGIRITAPGGLHGANIDLPYPSVGATEQVLLTAVKARGTTELRNAAIEPEIMDLIAVLQKMGAIISYEPNRVILIEGVDTLQGYDHRAIFDRNEAASWACAALATDGDIFVGGARQQEMLTFLNVFRKAGGWFDVREDGIQFRRGGALKPVVVETDVHPGFMTDWQQPLIVALTQAEGRSTVHETVYENRLGFTQALNQMGADIVVHPQGIDAPDRRVPRRALEQAAVITGPTPLHAADVEVPDLRGGYSYVIAALAAEGESTVRNVGIIRRGYEKFFAKLDALGADFDVVD</sequence>
<accession>A0A0M2H3L1</accession>
<dbReference type="AlphaFoldDB" id="A0A0M2H3L1"/>
<comment type="caution">
    <text evidence="13">Lacks conserved residue(s) required for the propagation of feature annotation.</text>
</comment>
<evidence type="ECO:0000259" key="15">
    <source>
        <dbReference type="Pfam" id="PF00275"/>
    </source>
</evidence>
<dbReference type="PANTHER" id="PTHR43783">
    <property type="entry name" value="UDP-N-ACETYLGLUCOSAMINE 1-CARBOXYVINYLTRANSFERASE"/>
    <property type="match status" value="1"/>
</dbReference>
<evidence type="ECO:0000256" key="4">
    <source>
        <dbReference type="ARBA" id="ARBA00022618"/>
    </source>
</evidence>
<dbReference type="InterPro" id="IPR013792">
    <property type="entry name" value="RNA3'P_cycl/enolpyr_Trfase_a/b"/>
</dbReference>
<feature type="region of interest" description="Disordered" evidence="14">
    <location>
        <begin position="1"/>
        <end position="21"/>
    </location>
</feature>
<evidence type="ECO:0000256" key="7">
    <source>
        <dbReference type="ARBA" id="ARBA00022984"/>
    </source>
</evidence>
<dbReference type="PANTHER" id="PTHR43783:SF1">
    <property type="entry name" value="UDP-N-ACETYLGLUCOSAMINE 1-CARBOXYVINYLTRANSFERASE"/>
    <property type="match status" value="1"/>
</dbReference>
<evidence type="ECO:0000256" key="1">
    <source>
        <dbReference type="ARBA" id="ARBA00004496"/>
    </source>
</evidence>
<dbReference type="SUPFAM" id="SSF55205">
    <property type="entry name" value="EPT/RTPC-like"/>
    <property type="match status" value="1"/>
</dbReference>
<dbReference type="EMBL" id="JYIZ01000053">
    <property type="protein sequence ID" value="KJL38945.1"/>
    <property type="molecule type" value="Genomic_DNA"/>
</dbReference>
<dbReference type="GO" id="GO:0071555">
    <property type="term" value="P:cell wall organization"/>
    <property type="evidence" value="ECO:0007669"/>
    <property type="project" value="UniProtKB-KW"/>
</dbReference>
<evidence type="ECO:0000256" key="6">
    <source>
        <dbReference type="ARBA" id="ARBA00022960"/>
    </source>
</evidence>
<feature type="modified residue" description="2-(S-cysteinyl)pyruvic acid O-phosphothioketal" evidence="13">
    <location>
        <position position="139"/>
    </location>
</feature>
<keyword evidence="6 13" id="KW-0133">Cell shape</keyword>
<evidence type="ECO:0000313" key="16">
    <source>
        <dbReference type="EMBL" id="KJL38945.1"/>
    </source>
</evidence>
<dbReference type="InterPro" id="IPR005750">
    <property type="entry name" value="UDP_GlcNAc_COvinyl_MurA"/>
</dbReference>
<keyword evidence="7 13" id="KW-0573">Peptidoglycan synthesis</keyword>
<comment type="similarity">
    <text evidence="11 13">Belongs to the EPSP synthase family. MurA subfamily.</text>
</comment>
<comment type="function">
    <text evidence="10 13">Cell wall formation. Adds enolpyruvyl to UDP-N-acetylglucosamine.</text>
</comment>
<evidence type="ECO:0000256" key="9">
    <source>
        <dbReference type="ARBA" id="ARBA00023316"/>
    </source>
</evidence>
<feature type="binding site" evidence="13">
    <location>
        <position position="350"/>
    </location>
    <ligand>
        <name>UDP-N-acetyl-alpha-D-glucosamine</name>
        <dbReference type="ChEBI" id="CHEBI:57705"/>
    </ligand>
</feature>
<dbReference type="GO" id="GO:0019277">
    <property type="term" value="P:UDP-N-acetylgalactosamine biosynthetic process"/>
    <property type="evidence" value="ECO:0007669"/>
    <property type="project" value="InterPro"/>
</dbReference>
<keyword evidence="17" id="KW-1185">Reference proteome</keyword>
<feature type="domain" description="Enolpyruvate transferase" evidence="15">
    <location>
        <begin position="26"/>
        <end position="445"/>
    </location>
</feature>
<comment type="catalytic activity">
    <reaction evidence="12 13">
        <text>phosphoenolpyruvate + UDP-N-acetyl-alpha-D-glucosamine = UDP-N-acetyl-3-O-(1-carboxyvinyl)-alpha-D-glucosamine + phosphate</text>
        <dbReference type="Rhea" id="RHEA:18681"/>
        <dbReference type="ChEBI" id="CHEBI:43474"/>
        <dbReference type="ChEBI" id="CHEBI:57705"/>
        <dbReference type="ChEBI" id="CHEBI:58702"/>
        <dbReference type="ChEBI" id="CHEBI:68483"/>
        <dbReference type="EC" id="2.5.1.7"/>
    </reaction>
</comment>
<feature type="compositionally biased region" description="Polar residues" evidence="14">
    <location>
        <begin position="1"/>
        <end position="11"/>
    </location>
</feature>
<dbReference type="PATRIC" id="fig|92835.4.peg.2388"/>
<evidence type="ECO:0000256" key="14">
    <source>
        <dbReference type="SAM" id="MobiDB-lite"/>
    </source>
</evidence>
<dbReference type="UniPathway" id="UPA00219"/>
<keyword evidence="3 13" id="KW-0963">Cytoplasm</keyword>
<feature type="active site" description="Proton donor" evidence="13">
    <location>
        <position position="139"/>
    </location>
</feature>
<dbReference type="OrthoDB" id="9803760at2"/>
<keyword evidence="8 13" id="KW-0131">Cell cycle</keyword>
<evidence type="ECO:0000256" key="12">
    <source>
        <dbReference type="ARBA" id="ARBA00047527"/>
    </source>
</evidence>
<dbReference type="NCBIfam" id="NF006873">
    <property type="entry name" value="PRK09369.1"/>
    <property type="match status" value="1"/>
</dbReference>
<dbReference type="STRING" id="92835.RS81_02354"/>
<protein>
    <recommendedName>
        <fullName evidence="13">UDP-N-acetylglucosamine 1-carboxyvinyltransferase</fullName>
        <ecNumber evidence="13">2.5.1.7</ecNumber>
    </recommendedName>
    <alternativeName>
        <fullName evidence="13">Enoylpyruvate transferase</fullName>
    </alternativeName>
    <alternativeName>
        <fullName evidence="13">UDP-N-acetylglucosamine enolpyruvyl transferase</fullName>
        <shortName evidence="13">EPT</shortName>
    </alternativeName>
</protein>
<proteinExistence type="inferred from homology"/>
<organism evidence="16 17">
    <name type="scientific">Microbacterium terrae</name>
    <dbReference type="NCBI Taxonomy" id="69369"/>
    <lineage>
        <taxon>Bacteria</taxon>
        <taxon>Bacillati</taxon>
        <taxon>Actinomycetota</taxon>
        <taxon>Actinomycetes</taxon>
        <taxon>Micrococcales</taxon>
        <taxon>Microbacteriaceae</taxon>
        <taxon>Microbacterium</taxon>
    </lineage>
</organism>
<evidence type="ECO:0000256" key="11">
    <source>
        <dbReference type="ARBA" id="ARBA00038367"/>
    </source>
</evidence>
<dbReference type="Pfam" id="PF00275">
    <property type="entry name" value="EPSP_synthase"/>
    <property type="match status" value="1"/>
</dbReference>
<dbReference type="Gene3D" id="3.65.10.10">
    <property type="entry name" value="Enolpyruvate transferase domain"/>
    <property type="match status" value="2"/>
</dbReference>
<feature type="binding site" evidence="13">
    <location>
        <position position="115"/>
    </location>
    <ligand>
        <name>UDP-N-acetyl-alpha-D-glucosamine</name>
        <dbReference type="ChEBI" id="CHEBI:57705"/>
    </ligand>
</feature>
<evidence type="ECO:0000256" key="3">
    <source>
        <dbReference type="ARBA" id="ARBA00022490"/>
    </source>
</evidence>
<dbReference type="InterPro" id="IPR036968">
    <property type="entry name" value="Enolpyruvate_Tfrase_sf"/>
</dbReference>
<dbReference type="InterPro" id="IPR001986">
    <property type="entry name" value="Enolpyruvate_Tfrase_dom"/>
</dbReference>
<feature type="binding site" evidence="13">
    <location>
        <position position="328"/>
    </location>
    <ligand>
        <name>UDP-N-acetyl-alpha-D-glucosamine</name>
        <dbReference type="ChEBI" id="CHEBI:57705"/>
    </ligand>
</feature>
<feature type="binding site" evidence="13">
    <location>
        <begin position="41"/>
        <end position="42"/>
    </location>
    <ligand>
        <name>phosphoenolpyruvate</name>
        <dbReference type="ChEBI" id="CHEBI:58702"/>
    </ligand>
</feature>
<dbReference type="InterPro" id="IPR050068">
    <property type="entry name" value="MurA_subfamily"/>
</dbReference>
<dbReference type="Proteomes" id="UP000033956">
    <property type="component" value="Unassembled WGS sequence"/>
</dbReference>
<keyword evidence="4 13" id="KW-0132">Cell division</keyword>
<keyword evidence="9 13" id="KW-0961">Cell wall biogenesis/degradation</keyword>
<dbReference type="EC" id="2.5.1.7" evidence="13"/>
<keyword evidence="13" id="KW-0670">Pyruvate</keyword>
<dbReference type="GO" id="GO:0008760">
    <property type="term" value="F:UDP-N-acetylglucosamine 1-carboxyvinyltransferase activity"/>
    <property type="evidence" value="ECO:0007669"/>
    <property type="project" value="UniProtKB-UniRule"/>
</dbReference>
<evidence type="ECO:0000256" key="13">
    <source>
        <dbReference type="HAMAP-Rule" id="MF_00111"/>
    </source>
</evidence>
<dbReference type="GO" id="GO:0051301">
    <property type="term" value="P:cell division"/>
    <property type="evidence" value="ECO:0007669"/>
    <property type="project" value="UniProtKB-KW"/>
</dbReference>
<reference evidence="16 17" key="1">
    <citation type="submission" date="2015-02" db="EMBL/GenBank/DDBJ databases">
        <title>Draft genome sequences of ten Microbacterium spp. with emphasis on heavy metal contaminated environments.</title>
        <authorList>
            <person name="Corretto E."/>
        </authorList>
    </citation>
    <scope>NUCLEOTIDE SEQUENCE [LARGE SCALE GENOMIC DNA]</scope>
    <source>
        <strain evidence="16 17">DSM 12510</strain>
    </source>
</reference>
<name>A0A0M2H3L1_9MICO</name>
<evidence type="ECO:0000313" key="17">
    <source>
        <dbReference type="Proteomes" id="UP000033956"/>
    </source>
</evidence>